<keyword evidence="3" id="KW-1185">Reference proteome</keyword>
<gene>
    <name evidence="2" type="ORF">ERX27_09980</name>
</gene>
<accession>A0A4R6BB02</accession>
<dbReference type="RefSeq" id="WP_133432682.1">
    <property type="nucleotide sequence ID" value="NZ_CP092172.1"/>
</dbReference>
<reference evidence="2 3" key="1">
    <citation type="submission" date="2019-01" db="EMBL/GenBank/DDBJ databases">
        <title>Draft genome sequences of the type strains of six Macrococcus species.</title>
        <authorList>
            <person name="Mazhar S."/>
            <person name="Altermann E."/>
            <person name="Hill C."/>
            <person name="Mcauliffe O."/>
        </authorList>
    </citation>
    <scope>NUCLEOTIDE SEQUENCE [LARGE SCALE GENOMIC DNA]</scope>
    <source>
        <strain evidence="2 3">CCM4811</strain>
    </source>
</reference>
<name>A0A4R6BB02_9STAP</name>
<dbReference type="OrthoDB" id="2360495at2"/>
<keyword evidence="1" id="KW-0472">Membrane</keyword>
<dbReference type="Pfam" id="PF11667">
    <property type="entry name" value="DUF3267"/>
    <property type="match status" value="1"/>
</dbReference>
<keyword evidence="1" id="KW-1133">Transmembrane helix</keyword>
<evidence type="ECO:0000313" key="2">
    <source>
        <dbReference type="EMBL" id="TDL94140.1"/>
    </source>
</evidence>
<protein>
    <submittedName>
        <fullName evidence="2">DUF3267 domain-containing protein</fullName>
    </submittedName>
</protein>
<keyword evidence="1" id="KW-0812">Transmembrane</keyword>
<evidence type="ECO:0000256" key="1">
    <source>
        <dbReference type="SAM" id="Phobius"/>
    </source>
</evidence>
<dbReference type="EMBL" id="SCWA01000022">
    <property type="protein sequence ID" value="TDL94140.1"/>
    <property type="molecule type" value="Genomic_DNA"/>
</dbReference>
<evidence type="ECO:0000313" key="3">
    <source>
        <dbReference type="Proteomes" id="UP000295310"/>
    </source>
</evidence>
<sequence length="181" mass="21234">MYSCTKKLNLKHTYGRQRLIFTSFLITVITFLVSFEIFSSFVSDHFSDKYFLLFALACLAMYPLHKFCHIMMFMNDLGSIIVQKVTAMGFLPILNIRLNHPISKGRFLITLMMPFIIISALTLTAALWYPLYAHYFLFLFSMNVGLSFVDFIYFKYLLTSRNCSFVEERKHGLELLTKFDM</sequence>
<dbReference type="AlphaFoldDB" id="A0A4R6BB02"/>
<dbReference type="Proteomes" id="UP000295310">
    <property type="component" value="Unassembled WGS sequence"/>
</dbReference>
<organism evidence="2 3">
    <name type="scientific">Macrococcus brunensis</name>
    <dbReference type="NCBI Taxonomy" id="198483"/>
    <lineage>
        <taxon>Bacteria</taxon>
        <taxon>Bacillati</taxon>
        <taxon>Bacillota</taxon>
        <taxon>Bacilli</taxon>
        <taxon>Bacillales</taxon>
        <taxon>Staphylococcaceae</taxon>
        <taxon>Macrococcus</taxon>
    </lineage>
</organism>
<feature type="transmembrane region" description="Helical" evidence="1">
    <location>
        <begin position="20"/>
        <end position="38"/>
    </location>
</feature>
<feature type="transmembrane region" description="Helical" evidence="1">
    <location>
        <begin position="108"/>
        <end position="129"/>
    </location>
</feature>
<feature type="transmembrane region" description="Helical" evidence="1">
    <location>
        <begin position="135"/>
        <end position="154"/>
    </location>
</feature>
<dbReference type="InterPro" id="IPR021683">
    <property type="entry name" value="DUF3267"/>
</dbReference>
<feature type="transmembrane region" description="Helical" evidence="1">
    <location>
        <begin position="50"/>
        <end position="65"/>
    </location>
</feature>
<comment type="caution">
    <text evidence="2">The sequence shown here is derived from an EMBL/GenBank/DDBJ whole genome shotgun (WGS) entry which is preliminary data.</text>
</comment>
<proteinExistence type="predicted"/>